<dbReference type="Pfam" id="PF22663">
    <property type="entry name" value="Rhv_5"/>
    <property type="match status" value="1"/>
</dbReference>
<reference evidence="42" key="1">
    <citation type="submission" date="2023-04" db="EMBL/GenBank/DDBJ databases">
        <authorList>
            <person name="Kettenburg G."/>
            <person name="Kistler A."/>
            <person name="Ranaivoson H.C."/>
            <person name="Ahyong V."/>
            <person name="Derisi J.L."/>
            <person name="Tato C.M."/>
            <person name="Brook C.E."/>
        </authorList>
    </citation>
    <scope>NUCLEOTIDE SEQUENCE</scope>
    <source>
        <strain evidence="42">KEL164</strain>
    </source>
</reference>
<dbReference type="GO" id="GO:0005198">
    <property type="term" value="F:structural molecule activity"/>
    <property type="evidence" value="ECO:0007669"/>
    <property type="project" value="InterPro"/>
</dbReference>
<comment type="function">
    <text evidence="35">Lies on the inner surface of the capsid shell. After binding to the host receptor, the capsid undergoes conformational changes. Capsid protein VP4 is released, capsid protein VP1 N-terminus is externalized, and together, they shape a pore in the host membrane through which the viral genome is translocated into the host cell cytoplasm. After genome has been released, the channel shrinks.</text>
</comment>
<evidence type="ECO:0000256" key="17">
    <source>
        <dbReference type="ARBA" id="ARBA00022706"/>
    </source>
</evidence>
<keyword evidence="6" id="KW-0813">Transport</keyword>
<evidence type="ECO:0000256" key="16">
    <source>
        <dbReference type="ARBA" id="ARBA00022695"/>
    </source>
</evidence>
<dbReference type="InterPro" id="IPR043128">
    <property type="entry name" value="Rev_trsase/Diguanyl_cyclase"/>
</dbReference>
<evidence type="ECO:0000256" key="29">
    <source>
        <dbReference type="ARBA" id="ARBA00023065"/>
    </source>
</evidence>
<evidence type="ECO:0000256" key="6">
    <source>
        <dbReference type="ARBA" id="ARBA00022448"/>
    </source>
</evidence>
<evidence type="ECO:0000256" key="19">
    <source>
        <dbReference type="ARBA" id="ARBA00022741"/>
    </source>
</evidence>
<keyword evidence="11" id="KW-0167">Capsid protein</keyword>
<dbReference type="InterPro" id="IPR029053">
    <property type="entry name" value="Viral_coat"/>
</dbReference>
<evidence type="ECO:0000256" key="31">
    <source>
        <dbReference type="ARBA" id="ARBA00023200"/>
    </source>
</evidence>
<keyword evidence="26" id="KW-1043">Host membrane</keyword>
<name>A0AA49FPA4_9PICO</name>
<dbReference type="Pfam" id="PF00910">
    <property type="entry name" value="RNA_helicase"/>
    <property type="match status" value="1"/>
</dbReference>
<evidence type="ECO:0000256" key="28">
    <source>
        <dbReference type="ARBA" id="ARBA00023039"/>
    </source>
</evidence>
<evidence type="ECO:0000256" key="12">
    <source>
        <dbReference type="ARBA" id="ARBA00022562"/>
    </source>
</evidence>
<keyword evidence="23" id="KW-0788">Thiol protease</keyword>
<evidence type="ECO:0000256" key="1">
    <source>
        <dbReference type="ARBA" id="ARBA00002982"/>
    </source>
</evidence>
<evidence type="ECO:0000256" key="14">
    <source>
        <dbReference type="ARBA" id="ARBA00022670"/>
    </source>
</evidence>
<dbReference type="Gene3D" id="2.40.10.10">
    <property type="entry name" value="Trypsin-like serine proteases"/>
    <property type="match status" value="1"/>
</dbReference>
<proteinExistence type="predicted"/>
<evidence type="ECO:0000256" key="25">
    <source>
        <dbReference type="ARBA" id="ARBA00022844"/>
    </source>
</evidence>
<dbReference type="InterPro" id="IPR033703">
    <property type="entry name" value="Rhv-like"/>
</dbReference>
<dbReference type="GO" id="GO:0006351">
    <property type="term" value="P:DNA-templated transcription"/>
    <property type="evidence" value="ECO:0007669"/>
    <property type="project" value="InterPro"/>
</dbReference>
<dbReference type="PROSITE" id="PS50507">
    <property type="entry name" value="RDRP_SSRNA_POS"/>
    <property type="match status" value="1"/>
</dbReference>
<dbReference type="SUPFAM" id="SSF52540">
    <property type="entry name" value="P-loop containing nucleoside triphosphate hydrolases"/>
    <property type="match status" value="1"/>
</dbReference>
<dbReference type="GO" id="GO:0003724">
    <property type="term" value="F:RNA helicase activity"/>
    <property type="evidence" value="ECO:0007669"/>
    <property type="project" value="InterPro"/>
</dbReference>
<feature type="domain" description="Peptidase C3" evidence="41">
    <location>
        <begin position="1517"/>
        <end position="1706"/>
    </location>
</feature>
<evidence type="ECO:0000256" key="20">
    <source>
        <dbReference type="ARBA" id="ARBA00022801"/>
    </source>
</evidence>
<dbReference type="InterPro" id="IPR007094">
    <property type="entry name" value="RNA-dir_pol_PSvirus"/>
</dbReference>
<comment type="catalytic activity">
    <reaction evidence="37">
        <text>ATP + H2O = ADP + phosphate + H(+)</text>
        <dbReference type="Rhea" id="RHEA:13065"/>
        <dbReference type="ChEBI" id="CHEBI:15377"/>
        <dbReference type="ChEBI" id="CHEBI:15378"/>
        <dbReference type="ChEBI" id="CHEBI:30616"/>
        <dbReference type="ChEBI" id="CHEBI:43474"/>
        <dbReference type="ChEBI" id="CHEBI:456216"/>
        <dbReference type="EC" id="3.6.4.13"/>
    </reaction>
</comment>
<keyword evidence="24" id="KW-0067">ATP-binding</keyword>
<keyword evidence="22" id="KW-0347">Helicase</keyword>
<dbReference type="GO" id="GO:0004197">
    <property type="term" value="F:cysteine-type endopeptidase activity"/>
    <property type="evidence" value="ECO:0007669"/>
    <property type="project" value="InterPro"/>
</dbReference>
<dbReference type="Pfam" id="PF00073">
    <property type="entry name" value="Rhv"/>
    <property type="match status" value="2"/>
</dbReference>
<dbReference type="InterPro" id="IPR027417">
    <property type="entry name" value="P-loop_NTPase"/>
</dbReference>
<evidence type="ECO:0000256" key="37">
    <source>
        <dbReference type="ARBA" id="ARBA00047984"/>
    </source>
</evidence>
<feature type="domain" description="RdRp catalytic" evidence="39">
    <location>
        <begin position="1946"/>
        <end position="2058"/>
    </location>
</feature>
<dbReference type="GO" id="GO:0015267">
    <property type="term" value="F:channel activity"/>
    <property type="evidence" value="ECO:0007669"/>
    <property type="project" value="UniProtKB-KW"/>
</dbReference>
<keyword evidence="14" id="KW-0645">Protease</keyword>
<keyword evidence="32" id="KW-0449">Lipoprotein</keyword>
<dbReference type="InterPro" id="IPR001205">
    <property type="entry name" value="RNA-dir_pol_C"/>
</dbReference>
<keyword evidence="13" id="KW-0945">Host-virus interaction</keyword>
<evidence type="ECO:0000256" key="32">
    <source>
        <dbReference type="ARBA" id="ARBA00023288"/>
    </source>
</evidence>
<evidence type="ECO:0000256" key="35">
    <source>
        <dbReference type="ARBA" id="ARBA00033716"/>
    </source>
</evidence>
<keyword evidence="25" id="KW-0946">Virion</keyword>
<dbReference type="SUPFAM" id="SSF56672">
    <property type="entry name" value="DNA/RNA polymerases"/>
    <property type="match status" value="1"/>
</dbReference>
<evidence type="ECO:0000256" key="9">
    <source>
        <dbReference type="ARBA" id="ARBA00022520"/>
    </source>
</evidence>
<dbReference type="GO" id="GO:0039618">
    <property type="term" value="C:T=pseudo3 icosahedral viral capsid"/>
    <property type="evidence" value="ECO:0007669"/>
    <property type="project" value="UniProtKB-KW"/>
</dbReference>
<evidence type="ECO:0000256" key="33">
    <source>
        <dbReference type="ARBA" id="ARBA00023296"/>
    </source>
</evidence>
<dbReference type="InterPro" id="IPR043504">
    <property type="entry name" value="Peptidase_S1_PA_chymotrypsin"/>
</dbReference>
<dbReference type="GO" id="GO:0046718">
    <property type="term" value="P:symbiont entry into host cell"/>
    <property type="evidence" value="ECO:0007669"/>
    <property type="project" value="UniProtKB-KW"/>
</dbReference>
<dbReference type="GO" id="GO:0039694">
    <property type="term" value="P:viral RNA genome replication"/>
    <property type="evidence" value="ECO:0007669"/>
    <property type="project" value="InterPro"/>
</dbReference>
<keyword evidence="29" id="KW-0406">Ion transport</keyword>
<keyword evidence="9" id="KW-0191">Covalent protein-RNA linkage</keyword>
<evidence type="ECO:0000256" key="10">
    <source>
        <dbReference type="ARBA" id="ARBA00022553"/>
    </source>
</evidence>
<evidence type="ECO:0000256" key="15">
    <source>
        <dbReference type="ARBA" id="ARBA00022679"/>
    </source>
</evidence>
<dbReference type="PRINTS" id="PR00918">
    <property type="entry name" value="CALICVIRUSNS"/>
</dbReference>
<dbReference type="InterPro" id="IPR037080">
    <property type="entry name" value="Capsid_VP4_sf_Picornavirus"/>
</dbReference>
<comment type="function">
    <text evidence="36">Replicates the genomic and antigenomic RNAs by recognizing replications specific signals. Performs VPg uridylylation.</text>
</comment>
<evidence type="ECO:0000256" key="26">
    <source>
        <dbReference type="ARBA" id="ARBA00022870"/>
    </source>
</evidence>
<evidence type="ECO:0000256" key="23">
    <source>
        <dbReference type="ARBA" id="ARBA00022807"/>
    </source>
</evidence>
<keyword evidence="17" id="KW-1143">T=pseudo3 icosahedral capsid protein</keyword>
<keyword evidence="20" id="KW-0378">Hydrolase</keyword>
<keyword evidence="18" id="KW-0519">Myristate</keyword>
<comment type="subcellular location">
    <subcellularLocation>
        <location evidence="2">Host cytoplasmic vesicle membrane</location>
        <topology evidence="2">Peripheral membrane protein</topology>
        <orientation evidence="2">Cytoplasmic side</orientation>
    </subcellularLocation>
    <subcellularLocation>
        <location evidence="3">Host nucleus</location>
        <location evidence="3">Host nucleolus</location>
    </subcellularLocation>
    <subcellularLocation>
        <location evidence="4">Virion</location>
    </subcellularLocation>
</comment>
<evidence type="ECO:0000256" key="21">
    <source>
        <dbReference type="ARBA" id="ARBA00022804"/>
    </source>
</evidence>
<dbReference type="InterPro" id="IPR044067">
    <property type="entry name" value="PCV_3C_PRO"/>
</dbReference>
<dbReference type="EMBL" id="OQ818318">
    <property type="protein sequence ID" value="WIW43213.1"/>
    <property type="molecule type" value="Genomic_RNA"/>
</dbReference>
<keyword evidence="31" id="KW-1035">Host cytoplasm</keyword>
<dbReference type="Gene3D" id="1.20.960.20">
    <property type="match status" value="1"/>
</dbReference>
<evidence type="ECO:0000256" key="4">
    <source>
        <dbReference type="ARBA" id="ARBA00004328"/>
    </source>
</evidence>
<dbReference type="GO" id="GO:0003723">
    <property type="term" value="F:RNA binding"/>
    <property type="evidence" value="ECO:0007669"/>
    <property type="project" value="InterPro"/>
</dbReference>
<dbReference type="Pfam" id="PF08935">
    <property type="entry name" value="VP4_2"/>
    <property type="match status" value="1"/>
</dbReference>
<dbReference type="GO" id="GO:0005524">
    <property type="term" value="F:ATP binding"/>
    <property type="evidence" value="ECO:0007669"/>
    <property type="project" value="UniProtKB-KW"/>
</dbReference>
<accession>A0AA49FPA4</accession>
<evidence type="ECO:0000256" key="27">
    <source>
        <dbReference type="ARBA" id="ARBA00022953"/>
    </source>
</evidence>
<keyword evidence="16" id="KW-0548">Nucleotidyltransferase</keyword>
<feature type="compositionally biased region" description="Basic and acidic residues" evidence="38">
    <location>
        <begin position="632"/>
        <end position="643"/>
    </location>
</feature>
<dbReference type="GO" id="GO:0003968">
    <property type="term" value="F:RNA-directed RNA polymerase activity"/>
    <property type="evidence" value="ECO:0007669"/>
    <property type="project" value="UniProtKB-KW"/>
</dbReference>
<keyword evidence="27" id="KW-0693">Viral RNA replication</keyword>
<evidence type="ECO:0000256" key="24">
    <source>
        <dbReference type="ARBA" id="ARBA00022840"/>
    </source>
</evidence>
<dbReference type="InterPro" id="IPR015031">
    <property type="entry name" value="Capsid_VP4_Picornavir"/>
</dbReference>
<feature type="region of interest" description="Disordered" evidence="38">
    <location>
        <begin position="630"/>
        <end position="666"/>
    </location>
</feature>
<dbReference type="PROSITE" id="PS51218">
    <property type="entry name" value="SF3_HELICASE_2"/>
    <property type="match status" value="1"/>
</dbReference>
<dbReference type="InterPro" id="IPR001676">
    <property type="entry name" value="Picornavirus_capsid"/>
</dbReference>
<dbReference type="SUPFAM" id="SSF88633">
    <property type="entry name" value="Positive stranded ssRNA viruses"/>
    <property type="match status" value="2"/>
</dbReference>
<dbReference type="Gene3D" id="2.60.120.20">
    <property type="match status" value="3"/>
</dbReference>
<evidence type="ECO:0000256" key="34">
    <source>
        <dbReference type="ARBA" id="ARBA00023303"/>
    </source>
</evidence>
<dbReference type="InterPro" id="IPR014759">
    <property type="entry name" value="Helicase_SF3_ssRNA_vir"/>
</dbReference>
<evidence type="ECO:0000256" key="13">
    <source>
        <dbReference type="ARBA" id="ARBA00022581"/>
    </source>
</evidence>
<evidence type="ECO:0000256" key="3">
    <source>
        <dbReference type="ARBA" id="ARBA00004307"/>
    </source>
</evidence>
<dbReference type="SUPFAM" id="SSF50494">
    <property type="entry name" value="Trypsin-like serine proteases"/>
    <property type="match status" value="1"/>
</dbReference>
<keyword evidence="34" id="KW-0407">Ion channel</keyword>
<keyword evidence="15" id="KW-0808">Transferase</keyword>
<evidence type="ECO:0000313" key="42">
    <source>
        <dbReference type="EMBL" id="WIW43213.1"/>
    </source>
</evidence>
<dbReference type="GO" id="GO:0006508">
    <property type="term" value="P:proteolysis"/>
    <property type="evidence" value="ECO:0007669"/>
    <property type="project" value="UniProtKB-KW"/>
</dbReference>
<dbReference type="Gene3D" id="3.30.70.270">
    <property type="match status" value="2"/>
</dbReference>
<dbReference type="GO" id="GO:0042025">
    <property type="term" value="C:host cell nucleus"/>
    <property type="evidence" value="ECO:0007669"/>
    <property type="project" value="UniProtKB-SubCell"/>
</dbReference>
<feature type="domain" description="SF3 helicase" evidence="40">
    <location>
        <begin position="1154"/>
        <end position="1318"/>
    </location>
</feature>
<sequence length="2170" mass="241992">MSMNCFCTNGKVEQKKKTKLARIEIKHYNEPPVVGTLTNFHKQGAGASKLENGNTNNSGNSGTINYNFYANNYTDAIDLSGAMSKSESSNGPGQGSYTHQSQKNDIFGLLSSGLNAVSNLAPLLADPKTEEYEQSDRVEITQAGTSTIITQATVGTSGYRASNKLPKNTTAAADEPTMIGPSGNRFVTKVAKNWTTTQSVYQWQALHLPIGFIKAQSSPAQVMALRHHLLRCGWEIQVQVNSTRFHGGALGIFMVPEFVAHTSTAQAQAGPHWYDFEYWYDPQQLRNTPVNTITTTGGQYVVNPGVISNSNLAPEALFAFPHQILNPRTNSSVTIKVPYVGCTPATDMSIYNPWAIVIVVLRRLQYAAGATPALTITCSICPTNLTFHGLREAAALQGPIPVQNTAAQQEWTNTQPETAKPVYPDIFAPASEYLPAEFSDYTQLSRIPCLVKARTITVTQTKGTTAIYQCPIRPLSNEIRPTLLGSTSALFCQWRGSIVFRVVFTGNQMQNVRVVLCYTPPDYNNAAPATMAQAMLGHYVIYDTGIDSAAVLDIPYISMADFTPVWCPDRDGLAKLSSCVWTHGWFTIWQYTDLAVPPGSPTTADFLVFAYAGQDFSLKGPASYIASIQGNTEKDPKPLRPGEDGASTAADPQSSNENPQQIPEVPVRSSSVRNYWNRFFYVKNQSITSYAKDYYFDLDPYSLFKNLSVMRSLHATYFKADLDITLKIVSEAPGVATGKFGELFSCYVPPGACAPGGGSYFEPHLVAEAGALPFQFIDLALTNTITFSIPYTSVAAAVPTAYAGGISKNIPGCPPNLNMVPSFYGYGAIVLRVTKMITSQPFRVLLFVRFRNMRTWCPRPGYPTGANTSTDDTASAVPTAEQETNFIVQDLATKQGATNFDLLMLAGDVEQNPGPPVLSAMKILQDPTFQKFCDQYEGLKAKYNQLEDFFKTMTADPENKFVKKIFKFVGMGLLAYRAAKDPLTMAAIAFILGSDFMAWAVRKVIKWLKDTMTTPPPPFAAMRQKDQPKPCCCGGACSGNNPFCNDDKPDENLLNKWQNIFKKQGLLQDANAVINLCKGAEWISQQLRKIYDWIVRWKQQEEEQSPEYFQQMMAQYPTMFVKYRQCRNNYRHPERQQVAEYFEKLRKLAAFQNPRLIPIFPTLDEAPLNPTRPEPVVLLLKGKPGQGKSVAAELLAKMLSQTLTGKRDYFSFNAALQHFDGYQQQPVVVLDDLGQNPDGLDFKMFCQLVSTTTCVLPMADLADKGREFKSEILICTTNLPALNPVTISDPKALERRIFIECEVEAAQAYQKYDGSLDLARALKPTGNESPNTLLDTDRYLFHSDTLKFIVNRGKRPNTYSLVDIFNLVKREVQSRQEISCNLDSIFTKQAPKDIDESLHKLIEKWKKDYTDPGSEDVLAMKVIELCHGCNVLREYTQWFAKWKVSQKEKIENAVRTINLILASIVTVLSLLTILYSIYQICKETKPKEQSAYGGNLPKPKPRSKSSLLEQIQLQAPGSEVGMEATVARKNLLLVPVRKTNGKVDAFHMLAVGNGNFVTNYHQWESIVEFQIQDKWFAKDDMKAVLGMVNDMESDVVMFKVPGIQSYRNIVNHFYTGHFPRGYPVRGIDLHTGNLIMWSGTSLCKKKCLDTWEGPIPSVVTYQAQTYSGYCGAPVFIDTGISKKICGIHCAGTGTIGSAAELTQEMVLKMFNYLESTEKQGKIWDIYKMPFIYTPTKTSLKPTITCVQPEMQPAALSPFDKRLLHPELFKAKILAKHVGDTQTVPAILVWAARHYAAIVKSYNPDVAQKLTIPEAVNGIDGLDAMDFDKSPGYPYLMHGLRRKQLVDGQGNLVGTALAEYEKYTNNQYEDHIFTTFLKDELRPMAKVVAGSTRVIDIASFPHAVRGRVLFGNLFATFHKNPSWHLGSAVGCNPDVDWTRFYMTSPSMNILAMDYSGFDSTHSSAMFGILKIFLQQLGYDKDAFSYIDSLCHSRHIWDDEHYRLTGGLPSGCAGTTIFNTVLNNIVARAALKFLEVEDGAVLCYGDDILVASEDKFSIDEWKNFFGLTPYRITAADKGIDIEWKSLTEVTFLKRKFVMDHGMVRPQMDKENIRQLMMWARPGTLQEKIQSMARIAVHNGKASYEQLFEPFQEVGFYIPPFENLDEDFKSALM</sequence>
<evidence type="ECO:0000259" key="39">
    <source>
        <dbReference type="PROSITE" id="PS50507"/>
    </source>
</evidence>
<evidence type="ECO:0000259" key="40">
    <source>
        <dbReference type="PROSITE" id="PS51218"/>
    </source>
</evidence>
<dbReference type="Pfam" id="PF00548">
    <property type="entry name" value="Peptidase_C3"/>
    <property type="match status" value="1"/>
</dbReference>
<keyword evidence="19" id="KW-0547">Nucleotide-binding</keyword>
<keyword evidence="12" id="KW-1048">Host nucleus</keyword>
<dbReference type="PROSITE" id="PS51874">
    <property type="entry name" value="PCV_3C_PRO"/>
    <property type="match status" value="1"/>
</dbReference>
<dbReference type="CDD" id="cd00205">
    <property type="entry name" value="rhv_like"/>
    <property type="match status" value="3"/>
</dbReference>
<evidence type="ECO:0000256" key="5">
    <source>
        <dbReference type="ARBA" id="ARBA00020107"/>
    </source>
</evidence>
<dbReference type="InterPro" id="IPR004004">
    <property type="entry name" value="Helic/Pol/Pept_Calicivir-typ"/>
</dbReference>
<evidence type="ECO:0000256" key="7">
    <source>
        <dbReference type="ARBA" id="ARBA00022484"/>
    </source>
</evidence>
<evidence type="ECO:0000259" key="41">
    <source>
        <dbReference type="PROSITE" id="PS51874"/>
    </source>
</evidence>
<keyword evidence="7" id="KW-0696">RNA-directed RNA polymerase</keyword>
<keyword evidence="33" id="KW-1160">Virus entry into host cell</keyword>
<evidence type="ECO:0000256" key="38">
    <source>
        <dbReference type="SAM" id="MobiDB-lite"/>
    </source>
</evidence>
<dbReference type="Pfam" id="PF00680">
    <property type="entry name" value="RdRP_1"/>
    <property type="match status" value="1"/>
</dbReference>
<protein>
    <recommendedName>
        <fullName evidence="5">Genome polyprotein</fullName>
    </recommendedName>
</protein>
<evidence type="ECO:0000256" key="8">
    <source>
        <dbReference type="ARBA" id="ARBA00022488"/>
    </source>
</evidence>
<organism evidence="42">
    <name type="scientific">Eidolon dupreanum teschovirus</name>
    <dbReference type="NCBI Taxonomy" id="3044261"/>
    <lineage>
        <taxon>Viruses</taxon>
        <taxon>Riboviria</taxon>
        <taxon>Orthornavirae</taxon>
        <taxon>Pisuviricota</taxon>
        <taxon>Pisoniviricetes</taxon>
        <taxon>Picornavirales</taxon>
        <taxon>Picornaviridae</taxon>
        <taxon>Caphthovirinae</taxon>
        <taxon>Teschovirus</taxon>
    </lineage>
</organism>
<keyword evidence="21" id="KW-1161">Viral attachment to host cell</keyword>
<keyword evidence="8" id="KW-1036">Host cytoplasmic vesicle</keyword>
<dbReference type="InterPro" id="IPR000605">
    <property type="entry name" value="Helicase_SF3_ssDNA/RNA_vir"/>
</dbReference>
<evidence type="ECO:0000256" key="18">
    <source>
        <dbReference type="ARBA" id="ARBA00022707"/>
    </source>
</evidence>
<feature type="compositionally biased region" description="Polar residues" evidence="38">
    <location>
        <begin position="650"/>
        <end position="661"/>
    </location>
</feature>
<evidence type="ECO:0000256" key="36">
    <source>
        <dbReference type="ARBA" id="ARBA00045446"/>
    </source>
</evidence>
<evidence type="ECO:0000256" key="30">
    <source>
        <dbReference type="ARBA" id="ARBA00023136"/>
    </source>
</evidence>
<keyword evidence="28" id="KW-1182">Viral ion channel</keyword>
<comment type="function">
    <text evidence="1">VP0 precursor is a component of immature procapsids.</text>
</comment>
<dbReference type="InterPro" id="IPR059138">
    <property type="entry name" value="Pico_VP1"/>
</dbReference>
<dbReference type="InterPro" id="IPR000199">
    <property type="entry name" value="Peptidase_C3A/C3B_picornavir"/>
</dbReference>
<dbReference type="Gene3D" id="4.10.90.10">
    <property type="entry name" value="Capsid protein VP4 superfamily, Picornavirus"/>
    <property type="match status" value="1"/>
</dbReference>
<evidence type="ECO:0000256" key="11">
    <source>
        <dbReference type="ARBA" id="ARBA00022561"/>
    </source>
</evidence>
<dbReference type="InterPro" id="IPR009003">
    <property type="entry name" value="Peptidase_S1_PA"/>
</dbReference>
<dbReference type="GO" id="GO:0019062">
    <property type="term" value="P:virion attachment to host cell"/>
    <property type="evidence" value="ECO:0007669"/>
    <property type="project" value="UniProtKB-KW"/>
</dbReference>
<keyword evidence="30" id="KW-0472">Membrane</keyword>
<evidence type="ECO:0000256" key="2">
    <source>
        <dbReference type="ARBA" id="ARBA00004295"/>
    </source>
</evidence>
<evidence type="ECO:0000256" key="22">
    <source>
        <dbReference type="ARBA" id="ARBA00022806"/>
    </source>
</evidence>
<dbReference type="InterPro" id="IPR043502">
    <property type="entry name" value="DNA/RNA_pol_sf"/>
</dbReference>
<dbReference type="GO" id="GO:0044162">
    <property type="term" value="C:host cell cytoplasmic vesicle membrane"/>
    <property type="evidence" value="ECO:0007669"/>
    <property type="project" value="UniProtKB-SubCell"/>
</dbReference>
<keyword evidence="10" id="KW-0597">Phosphoprotein</keyword>
<dbReference type="GO" id="GO:0034220">
    <property type="term" value="P:monoatomic ion transmembrane transport"/>
    <property type="evidence" value="ECO:0007669"/>
    <property type="project" value="UniProtKB-KW"/>
</dbReference>